<evidence type="ECO:0000256" key="3">
    <source>
        <dbReference type="ARBA" id="ARBA00022737"/>
    </source>
</evidence>
<comment type="caution">
    <text evidence="9">The sequence shown here is derived from an EMBL/GenBank/DDBJ whole genome shotgun (WGS) entry which is preliminary data.</text>
</comment>
<dbReference type="GO" id="GO:0016020">
    <property type="term" value="C:membrane"/>
    <property type="evidence" value="ECO:0007669"/>
    <property type="project" value="UniProtKB-SubCell"/>
</dbReference>
<feature type="transmembrane region" description="Helical" evidence="8">
    <location>
        <begin position="180"/>
        <end position="200"/>
    </location>
</feature>
<dbReference type="PANTHER" id="PTHR14856">
    <property type="entry name" value="PQ-LOOP REPEAT-CONTAINING PROTEIN 1-LIKE PROTEIN"/>
    <property type="match status" value="1"/>
</dbReference>
<dbReference type="Proteomes" id="UP001634394">
    <property type="component" value="Unassembled WGS sequence"/>
</dbReference>
<feature type="transmembrane region" description="Helical" evidence="8">
    <location>
        <begin position="72"/>
        <end position="92"/>
    </location>
</feature>
<gene>
    <name evidence="9" type="ORF">ACJMK2_010011</name>
</gene>
<keyword evidence="4 8" id="KW-1133">Transmembrane helix</keyword>
<evidence type="ECO:0000256" key="4">
    <source>
        <dbReference type="ARBA" id="ARBA00022989"/>
    </source>
</evidence>
<dbReference type="SMART" id="SM00679">
    <property type="entry name" value="CTNS"/>
    <property type="match status" value="2"/>
</dbReference>
<evidence type="ECO:0000313" key="9">
    <source>
        <dbReference type="EMBL" id="KAL3859819.1"/>
    </source>
</evidence>
<feature type="transmembrane region" description="Helical" evidence="8">
    <location>
        <begin position="212"/>
        <end position="229"/>
    </location>
</feature>
<dbReference type="FunFam" id="1.20.1280.290:FF:000008">
    <property type="entry name" value="PQ-loop repeat-containing protein 1"/>
    <property type="match status" value="1"/>
</dbReference>
<name>A0ABD3VE05_SINWO</name>
<keyword evidence="10" id="KW-1185">Reference proteome</keyword>
<keyword evidence="2 8" id="KW-0812">Transmembrane</keyword>
<dbReference type="InterPro" id="IPR052241">
    <property type="entry name" value="SLC66/Scramblase_ANY1"/>
</dbReference>
<accession>A0ABD3VE05</accession>
<dbReference type="EMBL" id="JBJQND010000012">
    <property type="protein sequence ID" value="KAL3859819.1"/>
    <property type="molecule type" value="Genomic_DNA"/>
</dbReference>
<keyword evidence="3" id="KW-0677">Repeat</keyword>
<evidence type="ECO:0000313" key="10">
    <source>
        <dbReference type="Proteomes" id="UP001634394"/>
    </source>
</evidence>
<feature type="transmembrane region" description="Helical" evidence="8">
    <location>
        <begin position="98"/>
        <end position="121"/>
    </location>
</feature>
<evidence type="ECO:0000256" key="5">
    <source>
        <dbReference type="ARBA" id="ARBA00023136"/>
    </source>
</evidence>
<dbReference type="Pfam" id="PF04193">
    <property type="entry name" value="PQ-loop"/>
    <property type="match status" value="2"/>
</dbReference>
<feature type="transmembrane region" description="Helical" evidence="8">
    <location>
        <begin position="152"/>
        <end position="174"/>
    </location>
</feature>
<dbReference type="Gene3D" id="1.20.1280.290">
    <property type="match status" value="2"/>
</dbReference>
<evidence type="ECO:0000256" key="6">
    <source>
        <dbReference type="ARBA" id="ARBA00040648"/>
    </source>
</evidence>
<evidence type="ECO:0000256" key="2">
    <source>
        <dbReference type="ARBA" id="ARBA00022692"/>
    </source>
</evidence>
<organism evidence="9 10">
    <name type="scientific">Sinanodonta woodiana</name>
    <name type="common">Chinese pond mussel</name>
    <name type="synonym">Anodonta woodiana</name>
    <dbReference type="NCBI Taxonomy" id="1069815"/>
    <lineage>
        <taxon>Eukaryota</taxon>
        <taxon>Metazoa</taxon>
        <taxon>Spiralia</taxon>
        <taxon>Lophotrochozoa</taxon>
        <taxon>Mollusca</taxon>
        <taxon>Bivalvia</taxon>
        <taxon>Autobranchia</taxon>
        <taxon>Heteroconchia</taxon>
        <taxon>Palaeoheterodonta</taxon>
        <taxon>Unionida</taxon>
        <taxon>Unionoidea</taxon>
        <taxon>Unionidae</taxon>
        <taxon>Unioninae</taxon>
        <taxon>Sinanodonta</taxon>
    </lineage>
</organism>
<feature type="transmembrane region" description="Helical" evidence="8">
    <location>
        <begin position="39"/>
        <end position="60"/>
    </location>
</feature>
<dbReference type="AlphaFoldDB" id="A0ABD3VE05"/>
<keyword evidence="5 8" id="KW-0472">Membrane</keyword>
<evidence type="ECO:0000256" key="7">
    <source>
        <dbReference type="ARBA" id="ARBA00043159"/>
    </source>
</evidence>
<evidence type="ECO:0000256" key="8">
    <source>
        <dbReference type="SAM" id="Phobius"/>
    </source>
</evidence>
<reference evidence="9 10" key="1">
    <citation type="submission" date="2024-11" db="EMBL/GenBank/DDBJ databases">
        <title>Chromosome-level genome assembly of the freshwater bivalve Anodonta woodiana.</title>
        <authorList>
            <person name="Chen X."/>
        </authorList>
    </citation>
    <scope>NUCLEOTIDE SEQUENCE [LARGE SCALE GENOMIC DNA]</scope>
    <source>
        <strain evidence="9">MN2024</strain>
        <tissue evidence="9">Gills</tissue>
    </source>
</reference>
<dbReference type="InterPro" id="IPR006603">
    <property type="entry name" value="PQ-loop_rpt"/>
</dbReference>
<dbReference type="FunFam" id="1.20.1280.290:FF:000005">
    <property type="entry name" value="PQ-loop repeat-containing protein 1"/>
    <property type="match status" value="1"/>
</dbReference>
<comment type="subcellular location">
    <subcellularLocation>
        <location evidence="1">Membrane</location>
        <topology evidence="1">Multi-pass membrane protein</topology>
    </subcellularLocation>
</comment>
<protein>
    <recommendedName>
        <fullName evidence="6">Solute carrier family 66 member 2</fullName>
    </recommendedName>
    <alternativeName>
        <fullName evidence="7">PQ-loop repeat-containing protein 1</fullName>
    </alternativeName>
</protein>
<dbReference type="PANTHER" id="PTHR14856:SF9">
    <property type="entry name" value="PQ-LOOP REPEAT-CONTAINING PROTEIN 1"/>
    <property type="match status" value="1"/>
</dbReference>
<evidence type="ECO:0000256" key="1">
    <source>
        <dbReference type="ARBA" id="ARBA00004141"/>
    </source>
</evidence>
<proteinExistence type="predicted"/>
<sequence length="273" mass="31299">MIDLREPAVKLMKTAGDAESALFVSLGNMTIPDITIMNLINWVAAGAMIIGGVFPFIPQYLDIRKTGNSEGFSTFVCLNLLIANTLRILFWFGKHYELPLLVQSIIMIVTMLALVHVCVAAKHKSEIISSKVRKFSDFDTQYFWKWTDFSSYIQFMLAFSTVMGLITFILINFWLYVETIGFLAVFAEAMLGAPQFYRNYQNQSTQGMSKKMVAMWTCGDVFKTVYFILRETPAQFWICGILQVSIDISIFMQVYMYRNLPPRKLVKQHLMAE</sequence>
<feature type="transmembrane region" description="Helical" evidence="8">
    <location>
        <begin position="235"/>
        <end position="257"/>
    </location>
</feature>